<gene>
    <name evidence="3" type="ORF">ACFSM5_11005</name>
</gene>
<name>A0ABW5DS38_9PROT</name>
<sequence length="128" mass="14210">MALSSIAHKGEGSVPIPVGLDAFTPMAEAWGLSTDEQIKLLGSPARSTFFKWKKEGGSLPRDTAERISHLFSIWKALQILFPDSRRADEWLKRSNTYFQNASALDVMLEGSFASLVHVRQYIDAQRGG</sequence>
<evidence type="ECO:0000259" key="2">
    <source>
        <dbReference type="Pfam" id="PF20432"/>
    </source>
</evidence>
<reference evidence="4" key="1">
    <citation type="journal article" date="2019" name="Int. J. Syst. Evol. Microbiol.">
        <title>The Global Catalogue of Microorganisms (GCM) 10K type strain sequencing project: providing services to taxonomists for standard genome sequencing and annotation.</title>
        <authorList>
            <consortium name="The Broad Institute Genomics Platform"/>
            <consortium name="The Broad Institute Genome Sequencing Center for Infectious Disease"/>
            <person name="Wu L."/>
            <person name="Ma J."/>
        </authorList>
    </citation>
    <scope>NUCLEOTIDE SEQUENCE [LARGE SCALE GENOMIC DNA]</scope>
    <source>
        <strain evidence="4">CGMCC 1.19062</strain>
    </source>
</reference>
<organism evidence="3 4">
    <name type="scientific">Lacibacterium aquatile</name>
    <dbReference type="NCBI Taxonomy" id="1168082"/>
    <lineage>
        <taxon>Bacteria</taxon>
        <taxon>Pseudomonadati</taxon>
        <taxon>Pseudomonadota</taxon>
        <taxon>Alphaproteobacteria</taxon>
        <taxon>Rhodospirillales</taxon>
        <taxon>Rhodospirillaceae</taxon>
    </lineage>
</organism>
<evidence type="ECO:0000259" key="1">
    <source>
        <dbReference type="Pfam" id="PF09722"/>
    </source>
</evidence>
<feature type="domain" description="Antitoxin Xre-like helix-turn-helix" evidence="2">
    <location>
        <begin position="18"/>
        <end position="70"/>
    </location>
</feature>
<dbReference type="Pfam" id="PF09722">
    <property type="entry name" value="Xre_MbcA_ParS_C"/>
    <property type="match status" value="1"/>
</dbReference>
<dbReference type="Proteomes" id="UP001597295">
    <property type="component" value="Unassembled WGS sequence"/>
</dbReference>
<evidence type="ECO:0000313" key="4">
    <source>
        <dbReference type="Proteomes" id="UP001597295"/>
    </source>
</evidence>
<accession>A0ABW5DS38</accession>
<evidence type="ECO:0000313" key="3">
    <source>
        <dbReference type="EMBL" id="MFD2263418.1"/>
    </source>
</evidence>
<dbReference type="RefSeq" id="WP_379876424.1">
    <property type="nucleotide sequence ID" value="NZ_JBHUIP010000011.1"/>
</dbReference>
<dbReference type="EMBL" id="JBHUIP010000011">
    <property type="protein sequence ID" value="MFD2263418.1"/>
    <property type="molecule type" value="Genomic_DNA"/>
</dbReference>
<dbReference type="InterPro" id="IPR024467">
    <property type="entry name" value="Xre/MbcA/ParS-like_toxin-bd"/>
</dbReference>
<dbReference type="Pfam" id="PF20432">
    <property type="entry name" value="Xre-like-HTH"/>
    <property type="match status" value="1"/>
</dbReference>
<proteinExistence type="predicted"/>
<dbReference type="InterPro" id="IPR046847">
    <property type="entry name" value="Xre-like_HTH"/>
</dbReference>
<feature type="domain" description="Antitoxin Xre/MbcA/ParS-like toxin-binding" evidence="1">
    <location>
        <begin position="76"/>
        <end position="128"/>
    </location>
</feature>
<keyword evidence="4" id="KW-1185">Reference proteome</keyword>
<comment type="caution">
    <text evidence="3">The sequence shown here is derived from an EMBL/GenBank/DDBJ whole genome shotgun (WGS) entry which is preliminary data.</text>
</comment>
<protein>
    <submittedName>
        <fullName evidence="3">Antitoxin Xre/MbcA/ParS toxin-binding domain-containing protein</fullName>
    </submittedName>
</protein>